<sequence>MSHPYRTRRRSSRVRRLRVQALNHQARTLLARYCARTGLNQAALPPDYLTEISDLATGTGADLTTWPWSTAADWLAMATTAGPGQQAAPEFSGAQAAAALTHALAEARWHATHDLLRRRR</sequence>
<dbReference type="Proteomes" id="UP001592529">
    <property type="component" value="Unassembled WGS sequence"/>
</dbReference>
<proteinExistence type="predicted"/>
<reference evidence="1 2" key="1">
    <citation type="submission" date="2024-09" db="EMBL/GenBank/DDBJ databases">
        <authorList>
            <person name="Lee S.D."/>
        </authorList>
    </citation>
    <scope>NUCLEOTIDE SEQUENCE [LARGE SCALE GENOMIC DNA]</scope>
    <source>
        <strain evidence="1 2">N1-12</strain>
    </source>
</reference>
<name>A0ABV6WRF2_9ACTN</name>
<accession>A0ABV6WRF2</accession>
<organism evidence="1 2">
    <name type="scientific">Streptacidiphilus alkalitolerans</name>
    <dbReference type="NCBI Taxonomy" id="3342712"/>
    <lineage>
        <taxon>Bacteria</taxon>
        <taxon>Bacillati</taxon>
        <taxon>Actinomycetota</taxon>
        <taxon>Actinomycetes</taxon>
        <taxon>Kitasatosporales</taxon>
        <taxon>Streptomycetaceae</taxon>
        <taxon>Streptacidiphilus</taxon>
    </lineage>
</organism>
<gene>
    <name evidence="1" type="ORF">ACEZCY_36175</name>
</gene>
<protein>
    <submittedName>
        <fullName evidence="1">Uncharacterized protein</fullName>
    </submittedName>
</protein>
<comment type="caution">
    <text evidence="1">The sequence shown here is derived from an EMBL/GenBank/DDBJ whole genome shotgun (WGS) entry which is preliminary data.</text>
</comment>
<evidence type="ECO:0000313" key="1">
    <source>
        <dbReference type="EMBL" id="MFC1428615.1"/>
    </source>
</evidence>
<evidence type="ECO:0000313" key="2">
    <source>
        <dbReference type="Proteomes" id="UP001592529"/>
    </source>
</evidence>
<keyword evidence="2" id="KW-1185">Reference proteome</keyword>
<dbReference type="EMBL" id="JBHFAA010000025">
    <property type="protein sequence ID" value="MFC1428615.1"/>
    <property type="molecule type" value="Genomic_DNA"/>
</dbReference>
<dbReference type="RefSeq" id="WP_380528132.1">
    <property type="nucleotide sequence ID" value="NZ_JBHFAA010000025.1"/>
</dbReference>